<feature type="compositionally biased region" description="Basic and acidic residues" evidence="6">
    <location>
        <begin position="477"/>
        <end position="488"/>
    </location>
</feature>
<dbReference type="RefSeq" id="XP_014244461.1">
    <property type="nucleotide sequence ID" value="XM_014388975.2"/>
</dbReference>
<dbReference type="EnsemblMetazoa" id="XM_014388975.2">
    <property type="protein sequence ID" value="XP_014244461.1"/>
    <property type="gene ID" value="LOC106663841"/>
</dbReference>
<evidence type="ECO:0000256" key="6">
    <source>
        <dbReference type="SAM" id="MobiDB-lite"/>
    </source>
</evidence>
<feature type="compositionally biased region" description="Polar residues" evidence="6">
    <location>
        <begin position="464"/>
        <end position="475"/>
    </location>
</feature>
<dbReference type="GO" id="GO:0005634">
    <property type="term" value="C:nucleus"/>
    <property type="evidence" value="ECO:0007669"/>
    <property type="project" value="TreeGrafter"/>
</dbReference>
<evidence type="ECO:0000313" key="8">
    <source>
        <dbReference type="EnsemblMetazoa" id="XP_014244461.1"/>
    </source>
</evidence>
<feature type="compositionally biased region" description="Pro residues" evidence="6">
    <location>
        <begin position="761"/>
        <end position="776"/>
    </location>
</feature>
<feature type="compositionally biased region" description="Basic and acidic residues" evidence="6">
    <location>
        <begin position="561"/>
        <end position="585"/>
    </location>
</feature>
<dbReference type="GeneID" id="106663841"/>
<dbReference type="OMA" id="PRFNVQR"/>
<feature type="compositionally biased region" description="Acidic residues" evidence="6">
    <location>
        <begin position="489"/>
        <end position="501"/>
    </location>
</feature>
<name>A0A8I6REK3_CIMLE</name>
<feature type="zinc finger region" description="C3H1-type" evidence="5">
    <location>
        <begin position="200"/>
        <end position="222"/>
    </location>
</feature>
<dbReference type="SUPFAM" id="SSF90229">
    <property type="entry name" value="CCCH zinc finger"/>
    <property type="match status" value="3"/>
</dbReference>
<feature type="compositionally biased region" description="Gly residues" evidence="6">
    <location>
        <begin position="171"/>
        <end position="182"/>
    </location>
</feature>
<dbReference type="AlphaFoldDB" id="A0A8I6REK3"/>
<protein>
    <recommendedName>
        <fullName evidence="7">C3H1-type domain-containing protein</fullName>
    </recommendedName>
</protein>
<feature type="region of interest" description="Disordered" evidence="6">
    <location>
        <begin position="1"/>
        <end position="104"/>
    </location>
</feature>
<accession>A0A8I6REK3</accession>
<feature type="compositionally biased region" description="Polar residues" evidence="6">
    <location>
        <begin position="396"/>
        <end position="406"/>
    </location>
</feature>
<dbReference type="PANTHER" id="PTHR13119:SF12">
    <property type="entry name" value="PROTEIN SUPPRESSOR OF SABLE"/>
    <property type="match status" value="1"/>
</dbReference>
<evidence type="ECO:0000256" key="5">
    <source>
        <dbReference type="PROSITE-ProRule" id="PRU00723"/>
    </source>
</evidence>
<dbReference type="PROSITE" id="PS50103">
    <property type="entry name" value="ZF_C3H1"/>
    <property type="match status" value="3"/>
</dbReference>
<feature type="zinc finger region" description="C3H1-type" evidence="5">
    <location>
        <begin position="252"/>
        <end position="275"/>
    </location>
</feature>
<evidence type="ECO:0000256" key="1">
    <source>
        <dbReference type="ARBA" id="ARBA00022723"/>
    </source>
</evidence>
<feature type="zinc finger region" description="C3H1-type" evidence="5">
    <location>
        <begin position="224"/>
        <end position="251"/>
    </location>
</feature>
<dbReference type="GO" id="GO:0008270">
    <property type="term" value="F:zinc ion binding"/>
    <property type="evidence" value="ECO:0007669"/>
    <property type="project" value="UniProtKB-KW"/>
</dbReference>
<evidence type="ECO:0000313" key="9">
    <source>
        <dbReference type="Proteomes" id="UP000494040"/>
    </source>
</evidence>
<feature type="compositionally biased region" description="Acidic residues" evidence="6">
    <location>
        <begin position="7"/>
        <end position="23"/>
    </location>
</feature>
<dbReference type="CTD" id="31012"/>
<feature type="domain" description="C3H1-type" evidence="7">
    <location>
        <begin position="252"/>
        <end position="275"/>
    </location>
</feature>
<evidence type="ECO:0000256" key="4">
    <source>
        <dbReference type="ARBA" id="ARBA00022833"/>
    </source>
</evidence>
<dbReference type="GO" id="GO:0045892">
    <property type="term" value="P:negative regulation of DNA-templated transcription"/>
    <property type="evidence" value="ECO:0007669"/>
    <property type="project" value="InterPro"/>
</dbReference>
<feature type="compositionally biased region" description="Low complexity" evidence="6">
    <location>
        <begin position="347"/>
        <end position="359"/>
    </location>
</feature>
<proteinExistence type="predicted"/>
<feature type="domain" description="C3H1-type" evidence="7">
    <location>
        <begin position="224"/>
        <end position="251"/>
    </location>
</feature>
<keyword evidence="2" id="KW-0677">Repeat</keyword>
<keyword evidence="3 5" id="KW-0863">Zinc-finger</keyword>
<feature type="compositionally biased region" description="Basic and acidic residues" evidence="6">
    <location>
        <begin position="362"/>
        <end position="375"/>
    </location>
</feature>
<feature type="compositionally biased region" description="Basic and acidic residues" evidence="6">
    <location>
        <begin position="407"/>
        <end position="420"/>
    </location>
</feature>
<dbReference type="Proteomes" id="UP000494040">
    <property type="component" value="Unassembled WGS sequence"/>
</dbReference>
<dbReference type="Gene3D" id="4.10.1000.10">
    <property type="entry name" value="Zinc finger, CCCH-type"/>
    <property type="match status" value="1"/>
</dbReference>
<dbReference type="PANTHER" id="PTHR13119">
    <property type="entry name" value="ZINC FINGER CCCH DOMAIN-CONTAINING PROTEI"/>
    <property type="match status" value="1"/>
</dbReference>
<keyword evidence="1 5" id="KW-0479">Metal-binding</keyword>
<keyword evidence="4 5" id="KW-0862">Zinc</keyword>
<keyword evidence="9" id="KW-1185">Reference proteome</keyword>
<evidence type="ECO:0000259" key="7">
    <source>
        <dbReference type="PROSITE" id="PS50103"/>
    </source>
</evidence>
<dbReference type="SMART" id="SM00356">
    <property type="entry name" value="ZnF_C3H1"/>
    <property type="match status" value="2"/>
</dbReference>
<dbReference type="InterPro" id="IPR036855">
    <property type="entry name" value="Znf_CCCH_sf"/>
</dbReference>
<feature type="domain" description="C3H1-type" evidence="7">
    <location>
        <begin position="200"/>
        <end position="222"/>
    </location>
</feature>
<organism evidence="8 9">
    <name type="scientific">Cimex lectularius</name>
    <name type="common">Bed bug</name>
    <name type="synonym">Acanthia lectularia</name>
    <dbReference type="NCBI Taxonomy" id="79782"/>
    <lineage>
        <taxon>Eukaryota</taxon>
        <taxon>Metazoa</taxon>
        <taxon>Ecdysozoa</taxon>
        <taxon>Arthropoda</taxon>
        <taxon>Hexapoda</taxon>
        <taxon>Insecta</taxon>
        <taxon>Pterygota</taxon>
        <taxon>Neoptera</taxon>
        <taxon>Paraneoptera</taxon>
        <taxon>Hemiptera</taxon>
        <taxon>Heteroptera</taxon>
        <taxon>Panheteroptera</taxon>
        <taxon>Cimicomorpha</taxon>
        <taxon>Cimicidae</taxon>
        <taxon>Cimex</taxon>
    </lineage>
</organism>
<dbReference type="InterPro" id="IPR045124">
    <property type="entry name" value="Su(sable)-like"/>
</dbReference>
<sequence length="825" mass="93681">MRNSGTNDEDLEDGEIFDDDDDQTVPLPQPPTQQSQIRPLLKDEPLLQVVSPHPKRRISSPNMMDRKRQQQKNRRGKRNRDDDRLFQQRKKRRNNDEKLVQRDKDVLLEDEDSLLRSGNSPNWENRYEKSDGYILDEEDEEMCGPTRRGGRGIRDFSGRQRRMRNNRGGRRGCGGGGPGNAGGPHRRGGGVGGSGGGDNMCKFFLQGKCHRGTDCTFSHQTHSNRKFELCKFYMNDCCTKKDKCMYMHGDFPCKFHHLGLKCYAGKRCKFSHYPVSNFVKQMLVKHNQTESDKHFLLQLETRSPGRGSPDFLDFHNQEDQEEDYGMDGPNGGPFDQLGGNFFEPQAGRNNRNQNNMNHGQHNRLDDRERKRDRSQAPHNYPKQNRQDEQSGEDDANTTPMPSPSDNANDRDHFSTEKDESTTPAKPSSPLSENKTEADQLSNQPSVEDVPSSLPQKQRELFMRIQQQQHRQNSSMKGGEEQPTNKDDEYKEEDWYSSDDEGNPLSTILKTIKPKSYATEHNNELKGNLPAMPKSLPDIDINEVSKLLETIKQKGAQQEEMNQNKENKMKSNEKPEEKRRVRDPRLQKANHAAATVSEDKASQPVAPGNSTLHPGDVDLRVGIPMTDLAPPSNLDIDLRQLPFKPAPVHQAANEIDASIKSHMIINYVLKPFPQQPKPDYNGVQAKCAGDPRLKMTGVQPQPLKPVSSAPSGIVNPFMMVGQPMYNVDTSHAPPQPAHPPVQSRDPRQRALANDPRRKNLQPQPPPSVIPQHHPPPALRFGQELPIQPQFFHQQRGDSDLRNPSMFNVGDVDLRFQQPPTPRFVFK</sequence>
<evidence type="ECO:0000256" key="3">
    <source>
        <dbReference type="ARBA" id="ARBA00022771"/>
    </source>
</evidence>
<feature type="compositionally biased region" description="Basic residues" evidence="6">
    <location>
        <begin position="69"/>
        <end position="78"/>
    </location>
</feature>
<feature type="region of interest" description="Disordered" evidence="6">
    <location>
        <begin position="320"/>
        <end position="515"/>
    </location>
</feature>
<evidence type="ECO:0000256" key="2">
    <source>
        <dbReference type="ARBA" id="ARBA00022737"/>
    </source>
</evidence>
<feature type="region of interest" description="Disordered" evidence="6">
    <location>
        <begin position="553"/>
        <end position="614"/>
    </location>
</feature>
<feature type="region of interest" description="Disordered" evidence="6">
    <location>
        <begin position="724"/>
        <end position="779"/>
    </location>
</feature>
<dbReference type="GO" id="GO:0003723">
    <property type="term" value="F:RNA binding"/>
    <property type="evidence" value="ECO:0007669"/>
    <property type="project" value="InterPro"/>
</dbReference>
<feature type="compositionally biased region" description="Polar residues" evidence="6">
    <location>
        <begin position="421"/>
        <end position="445"/>
    </location>
</feature>
<feature type="region of interest" description="Disordered" evidence="6">
    <location>
        <begin position="162"/>
        <end position="191"/>
    </location>
</feature>
<reference evidence="8" key="1">
    <citation type="submission" date="2022-01" db="UniProtKB">
        <authorList>
            <consortium name="EnsemblMetazoa"/>
        </authorList>
    </citation>
    <scope>IDENTIFICATION</scope>
</reference>
<dbReference type="InterPro" id="IPR000571">
    <property type="entry name" value="Znf_CCCH"/>
</dbReference>
<feature type="compositionally biased region" description="Basic and acidic residues" evidence="6">
    <location>
        <begin position="94"/>
        <end position="104"/>
    </location>
</feature>
<dbReference type="OrthoDB" id="411372at2759"/>